<dbReference type="GO" id="GO:0003924">
    <property type="term" value="F:GTPase activity"/>
    <property type="evidence" value="ECO:0007669"/>
    <property type="project" value="InterPro"/>
</dbReference>
<keyword evidence="2" id="KW-0342">GTP-binding</keyword>
<dbReference type="PANTHER" id="PTHR30314:SF3">
    <property type="entry name" value="MITOCHONDRIAL DIVISION PROTEIN FSZA"/>
    <property type="match status" value="1"/>
</dbReference>
<dbReference type="GO" id="GO:0051301">
    <property type="term" value="P:cell division"/>
    <property type="evidence" value="ECO:0007669"/>
    <property type="project" value="TreeGrafter"/>
</dbReference>
<feature type="non-terminal residue" evidence="3">
    <location>
        <position position="1"/>
    </location>
</feature>
<evidence type="ECO:0000256" key="2">
    <source>
        <dbReference type="ARBA" id="ARBA00023134"/>
    </source>
</evidence>
<dbReference type="InterPro" id="IPR045061">
    <property type="entry name" value="FtsZ/CetZ"/>
</dbReference>
<reference evidence="3 4" key="1">
    <citation type="submission" date="2017-09" db="EMBL/GenBank/DDBJ databases">
        <title>Depth-based differentiation of microbial function through sediment-hosted aquifers and enrichment of novel symbionts in the deep terrestrial subsurface.</title>
        <authorList>
            <person name="Probst A.J."/>
            <person name="Ladd B."/>
            <person name="Jarett J.K."/>
            <person name="Geller-Mcgrath D.E."/>
            <person name="Sieber C.M."/>
            <person name="Emerson J.B."/>
            <person name="Anantharaman K."/>
            <person name="Thomas B.C."/>
            <person name="Malmstrom R."/>
            <person name="Stieglmeier M."/>
            <person name="Klingl A."/>
            <person name="Woyke T."/>
            <person name="Ryan C.M."/>
            <person name="Banfield J.F."/>
        </authorList>
    </citation>
    <scope>NUCLEOTIDE SEQUENCE [LARGE SCALE GENOMIC DNA]</scope>
    <source>
        <strain evidence="3">CG23_combo_of_CG06-09_8_20_14_all_38_19</strain>
    </source>
</reference>
<organism evidence="3 4">
    <name type="scientific">Candidatus Nealsonbacteria bacterium CG23_combo_of_CG06-09_8_20_14_all_38_19</name>
    <dbReference type="NCBI Taxonomy" id="1974721"/>
    <lineage>
        <taxon>Bacteria</taxon>
        <taxon>Candidatus Nealsoniibacteriota</taxon>
    </lineage>
</organism>
<comment type="caution">
    <text evidence="3">The sequence shown here is derived from an EMBL/GenBank/DDBJ whole genome shotgun (WGS) entry which is preliminary data.</text>
</comment>
<proteinExistence type="predicted"/>
<evidence type="ECO:0000256" key="1">
    <source>
        <dbReference type="ARBA" id="ARBA00022741"/>
    </source>
</evidence>
<name>A0A2G9YWN1_9BACT</name>
<dbReference type="AlphaFoldDB" id="A0A2G9YWN1"/>
<dbReference type="InterPro" id="IPR036525">
    <property type="entry name" value="Tubulin/FtsZ_GTPase_sf"/>
</dbReference>
<evidence type="ECO:0000313" key="3">
    <source>
        <dbReference type="EMBL" id="PIP23644.1"/>
    </source>
</evidence>
<gene>
    <name evidence="3" type="ORF">COX36_02220</name>
</gene>
<dbReference type="Gene3D" id="3.40.50.1440">
    <property type="entry name" value="Tubulin/FtsZ, GTPase domain"/>
    <property type="match status" value="1"/>
</dbReference>
<dbReference type="GO" id="GO:0005525">
    <property type="term" value="F:GTP binding"/>
    <property type="evidence" value="ECO:0007669"/>
    <property type="project" value="UniProtKB-KW"/>
</dbReference>
<dbReference type="Proteomes" id="UP000230273">
    <property type="component" value="Unassembled WGS sequence"/>
</dbReference>
<sequence length="81" mass="9369">KLRRKLNAFTILPNERIFQIIERDTPLKKALSVINKSLADSLRNLIEIIFLPGLINIDFADLKTIFEDRGSLTYLNVIEIE</sequence>
<dbReference type="SUPFAM" id="SSF52490">
    <property type="entry name" value="Tubulin nucleotide-binding domain-like"/>
    <property type="match status" value="1"/>
</dbReference>
<accession>A0A2G9YWN1</accession>
<keyword evidence="1" id="KW-0547">Nucleotide-binding</keyword>
<feature type="non-terminal residue" evidence="3">
    <location>
        <position position="81"/>
    </location>
</feature>
<evidence type="ECO:0000313" key="4">
    <source>
        <dbReference type="Proteomes" id="UP000230273"/>
    </source>
</evidence>
<dbReference type="GO" id="GO:0032153">
    <property type="term" value="C:cell division site"/>
    <property type="evidence" value="ECO:0007669"/>
    <property type="project" value="TreeGrafter"/>
</dbReference>
<protein>
    <submittedName>
        <fullName evidence="3">Uncharacterized protein</fullName>
    </submittedName>
</protein>
<dbReference type="EMBL" id="PCRP01000034">
    <property type="protein sequence ID" value="PIP23644.1"/>
    <property type="molecule type" value="Genomic_DNA"/>
</dbReference>
<dbReference type="PANTHER" id="PTHR30314">
    <property type="entry name" value="CELL DIVISION PROTEIN FTSZ-RELATED"/>
    <property type="match status" value="1"/>
</dbReference>
<dbReference type="GO" id="GO:0005737">
    <property type="term" value="C:cytoplasm"/>
    <property type="evidence" value="ECO:0007669"/>
    <property type="project" value="TreeGrafter"/>
</dbReference>